<dbReference type="RefSeq" id="WP_010007895.1">
    <property type="nucleotide sequence ID" value="NZ_JAGYGP010000001.1"/>
</dbReference>
<dbReference type="SUPFAM" id="SSF158622">
    <property type="entry name" value="YheA/YmcA-like"/>
    <property type="match status" value="1"/>
</dbReference>
<dbReference type="Gene3D" id="1.20.1500.10">
    <property type="entry name" value="YheA/YmcA-like"/>
    <property type="match status" value="1"/>
</dbReference>
<dbReference type="AlphaFoldDB" id="A0A4R5N7Z5"/>
<proteinExistence type="inferred from homology"/>
<protein>
    <recommendedName>
        <fullName evidence="1">UPF0342 protein C5L23_000311</fullName>
    </recommendedName>
</protein>
<comment type="similarity">
    <text evidence="1">Belongs to the UPF0342 family.</text>
</comment>
<dbReference type="EMBL" id="PUFI01000014">
    <property type="protein sequence ID" value="TDG68005.1"/>
    <property type="molecule type" value="Genomic_DNA"/>
</dbReference>
<dbReference type="Proteomes" id="UP000295681">
    <property type="component" value="Unassembled WGS sequence"/>
</dbReference>
<gene>
    <name evidence="2" type="ORF">C5L23_000311</name>
</gene>
<comment type="caution">
    <text evidence="2">The sequence shown here is derived from an EMBL/GenBank/DDBJ whole genome shotgun (WGS) entry which is preliminary data.</text>
</comment>
<sequence length="116" mass="13264">MINIYDNANEMATALQKTTQYTEWEDAFKAVQNDETSKVLFAQFQNIQMTVQQMMQSQEQPTADQEKEWDAVANQVQKNTLISELMSKEQALNSLLGELNDLVTKPISQAYANLKK</sequence>
<name>A0A4R5N7Z5_9LACO</name>
<dbReference type="InterPro" id="IPR010368">
    <property type="entry name" value="Com_YlbF"/>
</dbReference>
<accession>A0A4R5N7Z5</accession>
<organism evidence="2 3">
    <name type="scientific">Leuconostoc fallax</name>
    <dbReference type="NCBI Taxonomy" id="1251"/>
    <lineage>
        <taxon>Bacteria</taxon>
        <taxon>Bacillati</taxon>
        <taxon>Bacillota</taxon>
        <taxon>Bacilli</taxon>
        <taxon>Lactobacillales</taxon>
        <taxon>Lactobacillaceae</taxon>
        <taxon>Leuconostoc</taxon>
    </lineage>
</organism>
<evidence type="ECO:0000313" key="2">
    <source>
        <dbReference type="EMBL" id="TDG68005.1"/>
    </source>
</evidence>
<keyword evidence="3" id="KW-1185">Reference proteome</keyword>
<reference evidence="2 3" key="1">
    <citation type="journal article" date="2019" name="Appl. Microbiol. Biotechnol.">
        <title>Uncovering carbohydrate metabolism through a genotype-phenotype association study of 56 lactic acid bacteria genomes.</title>
        <authorList>
            <person name="Buron-Moles G."/>
            <person name="Chailyan A."/>
            <person name="Dolejs I."/>
            <person name="Forster J."/>
            <person name="Miks M.H."/>
        </authorList>
    </citation>
    <scope>NUCLEOTIDE SEQUENCE [LARGE SCALE GENOMIC DNA]</scope>
    <source>
        <strain evidence="2 3">ATCC 700006</strain>
    </source>
</reference>
<evidence type="ECO:0000313" key="3">
    <source>
        <dbReference type="Proteomes" id="UP000295681"/>
    </source>
</evidence>
<dbReference type="HAMAP" id="MF_01526">
    <property type="entry name" value="UPF0342"/>
    <property type="match status" value="1"/>
</dbReference>
<dbReference type="InterPro" id="IPR023378">
    <property type="entry name" value="YheA/YmcA-like_dom_sf"/>
</dbReference>
<dbReference type="Pfam" id="PF06133">
    <property type="entry name" value="Com_YlbF"/>
    <property type="match status" value="1"/>
</dbReference>
<dbReference type="STRING" id="907931.GCA_000165675_01048"/>
<evidence type="ECO:0000256" key="1">
    <source>
        <dbReference type="HAMAP-Rule" id="MF_01526"/>
    </source>
</evidence>